<protein>
    <submittedName>
        <fullName evidence="1">Uncharacterized protein</fullName>
    </submittedName>
</protein>
<dbReference type="STRING" id="1182568.SU48_07500"/>
<gene>
    <name evidence="1" type="ORF">SU48_07500</name>
</gene>
<dbReference type="EMBL" id="CP011387">
    <property type="protein sequence ID" value="ANE43640.1"/>
    <property type="molecule type" value="Genomic_DNA"/>
</dbReference>
<sequence>MSASATAPSHVNREPIAASALLDLLAVRGGQEFRVAACVVHGRGRRQEVREVGEYRFTVRGDAVQATGPSGQTRQLSRAGYLDIFGGYTFRGAEATGEMTDLGPLFS</sequence>
<organism evidence="1 2">
    <name type="scientific">Deinococcus puniceus</name>
    <dbReference type="NCBI Taxonomy" id="1182568"/>
    <lineage>
        <taxon>Bacteria</taxon>
        <taxon>Thermotogati</taxon>
        <taxon>Deinococcota</taxon>
        <taxon>Deinococci</taxon>
        <taxon>Deinococcales</taxon>
        <taxon>Deinococcaceae</taxon>
        <taxon>Deinococcus</taxon>
    </lineage>
</organism>
<evidence type="ECO:0000313" key="2">
    <source>
        <dbReference type="Proteomes" id="UP000077363"/>
    </source>
</evidence>
<evidence type="ECO:0000313" key="1">
    <source>
        <dbReference type="EMBL" id="ANE43640.1"/>
    </source>
</evidence>
<dbReference type="Proteomes" id="UP000077363">
    <property type="component" value="Chromosome"/>
</dbReference>
<keyword evidence="2" id="KW-1185">Reference proteome</keyword>
<reference evidence="1 2" key="1">
    <citation type="submission" date="2015-01" db="EMBL/GenBank/DDBJ databases">
        <title>Deinococcus puniceus/DY1/ whole genome sequencing.</title>
        <authorList>
            <person name="Kim M.K."/>
            <person name="Srinivasan S."/>
            <person name="Lee J.-J."/>
        </authorList>
    </citation>
    <scope>NUCLEOTIDE SEQUENCE [LARGE SCALE GENOMIC DNA]</scope>
    <source>
        <strain evidence="1 2">DY1</strain>
    </source>
</reference>
<proteinExistence type="predicted"/>
<dbReference type="KEGG" id="dpu:SU48_07500"/>
<accession>A0A172T9F8</accession>
<dbReference type="RefSeq" id="WP_064014708.1">
    <property type="nucleotide sequence ID" value="NZ_CP011387.1"/>
</dbReference>
<dbReference type="PATRIC" id="fig|1182568.3.peg.1559"/>
<dbReference type="OrthoDB" id="73357at2"/>
<dbReference type="AlphaFoldDB" id="A0A172T9F8"/>
<name>A0A172T9F8_9DEIO</name>